<feature type="compositionally biased region" description="Low complexity" evidence="4">
    <location>
        <begin position="392"/>
        <end position="402"/>
    </location>
</feature>
<evidence type="ECO:0000256" key="2">
    <source>
        <dbReference type="ARBA" id="ARBA00023295"/>
    </source>
</evidence>
<keyword evidence="1" id="KW-0677">Repeat</keyword>
<sequence>MKRWGILAVGGLIAVLLQPVEAVAAEPGAGWSWGGNDSGQLGTGTTTGRTTAAAITGLTDIVELEAGRQHTIALRSDGTVWTWGFNEMGQLGDGTVTNRLSPIQVAGLSGVVDIAAGHYHSLALMSDGTMRAWGYGSFGQLGNGATTSAQRTPVVVSPLTDVVSIAGGRDMSYAVRSDGTAWGWGLNTTGQVGDGTTTQRTRPVRVGNLTGITTIAGGRDHGLAVRSDGTVWSWGDNTQGQVGDGTLTNRLSPVQVSGLTGVASVAAGAYHSLARLDTGAVRSWGQNSSGQLGDGTTTRRTLPVAVPGVTGATAIAAGRQHSLAVVANGAVRAWGWNTTGALGDGTTTNRTSPVTVIGLTGAAEVSAGRDHSLAVVPDVVTEPDLTPPSTPGTPTGQSNSSSTITLNWAASSDNVSTVLRYQVFEDSDTNQVAEVTSSSTTSVSYTRSGLAAGSTHTYWVRAVDASGNSSPLAGPSSPITVQEASSAIFESDFSNGFTGWTTNTGLTLDSTQGSPTAPSARGNPSAARAYAARNLGATYPNLCHSQQIRVASLGASIDLFRLRTAADGGVVRVYVATNRVLWVRSDATGTQRSSGATVALNTWHTIELCGTVGATTTWTLYLDGVQRGTPWQTNTGTTPIGRIQIGDTAAKTWTINFDTIRTDQSPN</sequence>
<evidence type="ECO:0000313" key="7">
    <source>
        <dbReference type="EMBL" id="TDO52499.1"/>
    </source>
</evidence>
<dbReference type="InterPro" id="IPR009091">
    <property type="entry name" value="RCC1/BLIP-II"/>
</dbReference>
<protein>
    <submittedName>
        <fullName evidence="7">Alpha-tubulin suppressor-like RCC1 family protein</fullName>
    </submittedName>
</protein>
<evidence type="ECO:0000256" key="3">
    <source>
        <dbReference type="ARBA" id="ARBA00023326"/>
    </source>
</evidence>
<evidence type="ECO:0000259" key="6">
    <source>
        <dbReference type="PROSITE" id="PS50853"/>
    </source>
</evidence>
<dbReference type="InterPro" id="IPR003961">
    <property type="entry name" value="FN3_dom"/>
</dbReference>
<dbReference type="PRINTS" id="PR00633">
    <property type="entry name" value="RCCNDNSATION"/>
</dbReference>
<dbReference type="InterPro" id="IPR036116">
    <property type="entry name" value="FN3_sf"/>
</dbReference>
<gene>
    <name evidence="7" type="ORF">EV643_102338</name>
</gene>
<evidence type="ECO:0000256" key="4">
    <source>
        <dbReference type="SAM" id="MobiDB-lite"/>
    </source>
</evidence>
<dbReference type="InterPro" id="IPR000408">
    <property type="entry name" value="Reg_chr_condens"/>
</dbReference>
<dbReference type="PROSITE" id="PS50853">
    <property type="entry name" value="FN3"/>
    <property type="match status" value="1"/>
</dbReference>
<proteinExistence type="predicted"/>
<dbReference type="GO" id="GO:0016798">
    <property type="term" value="F:hydrolase activity, acting on glycosyl bonds"/>
    <property type="evidence" value="ECO:0007669"/>
    <property type="project" value="UniProtKB-KW"/>
</dbReference>
<dbReference type="EMBL" id="SNWQ01000002">
    <property type="protein sequence ID" value="TDO52499.1"/>
    <property type="molecule type" value="Genomic_DNA"/>
</dbReference>
<feature type="region of interest" description="Disordered" evidence="4">
    <location>
        <begin position="380"/>
        <end position="402"/>
    </location>
</feature>
<dbReference type="PROSITE" id="PS50012">
    <property type="entry name" value="RCC1_3"/>
    <property type="match status" value="7"/>
</dbReference>
<dbReference type="CDD" id="cd00063">
    <property type="entry name" value="FN3"/>
    <property type="match status" value="1"/>
</dbReference>
<keyword evidence="3" id="KW-0624">Polysaccharide degradation</keyword>
<reference evidence="7 8" key="1">
    <citation type="submission" date="2019-03" db="EMBL/GenBank/DDBJ databases">
        <title>Genomic Encyclopedia of Type Strains, Phase III (KMG-III): the genomes of soil and plant-associated and newly described type strains.</title>
        <authorList>
            <person name="Whitman W."/>
        </authorList>
    </citation>
    <scope>NUCLEOTIDE SEQUENCE [LARGE SCALE GENOMIC DNA]</scope>
    <source>
        <strain evidence="7 8">VKM Ac-2527</strain>
    </source>
</reference>
<dbReference type="PROSITE" id="PS00626">
    <property type="entry name" value="RCC1_2"/>
    <property type="match status" value="3"/>
</dbReference>
<accession>A0A4R6KRG8</accession>
<dbReference type="RefSeq" id="WP_133798912.1">
    <property type="nucleotide sequence ID" value="NZ_SNWQ01000002.1"/>
</dbReference>
<dbReference type="Pfam" id="PF00041">
    <property type="entry name" value="fn3"/>
    <property type="match status" value="1"/>
</dbReference>
<dbReference type="InterPro" id="IPR013783">
    <property type="entry name" value="Ig-like_fold"/>
</dbReference>
<evidence type="ECO:0000313" key="8">
    <source>
        <dbReference type="Proteomes" id="UP000295388"/>
    </source>
</evidence>
<feature type="chain" id="PRO_5020988433" evidence="5">
    <location>
        <begin position="25"/>
        <end position="667"/>
    </location>
</feature>
<dbReference type="Gene3D" id="2.60.40.10">
    <property type="entry name" value="Immunoglobulins"/>
    <property type="match status" value="1"/>
</dbReference>
<organism evidence="7 8">
    <name type="scientific">Kribbella caucasensis</name>
    <dbReference type="NCBI Taxonomy" id="2512215"/>
    <lineage>
        <taxon>Bacteria</taxon>
        <taxon>Bacillati</taxon>
        <taxon>Actinomycetota</taxon>
        <taxon>Actinomycetes</taxon>
        <taxon>Propionibacteriales</taxon>
        <taxon>Kribbellaceae</taxon>
        <taxon>Kribbella</taxon>
    </lineage>
</organism>
<feature type="signal peptide" evidence="5">
    <location>
        <begin position="1"/>
        <end position="24"/>
    </location>
</feature>
<keyword evidence="2" id="KW-0326">Glycosidase</keyword>
<dbReference type="InterPro" id="IPR058923">
    <property type="entry name" value="RCC1-like_dom"/>
</dbReference>
<feature type="domain" description="Fibronectin type-III" evidence="6">
    <location>
        <begin position="390"/>
        <end position="484"/>
    </location>
</feature>
<dbReference type="InterPro" id="IPR013320">
    <property type="entry name" value="ConA-like_dom_sf"/>
</dbReference>
<keyword evidence="2" id="KW-0378">Hydrolase</keyword>
<dbReference type="OrthoDB" id="9796385at2"/>
<keyword evidence="5" id="KW-0732">Signal</keyword>
<dbReference type="PANTHER" id="PTHR22872">
    <property type="entry name" value="BTK-BINDING PROTEIN-RELATED"/>
    <property type="match status" value="1"/>
</dbReference>
<dbReference type="SUPFAM" id="SSF50985">
    <property type="entry name" value="RCC1/BLIP-II"/>
    <property type="match status" value="2"/>
</dbReference>
<dbReference type="SUPFAM" id="SSF49265">
    <property type="entry name" value="Fibronectin type III"/>
    <property type="match status" value="1"/>
</dbReference>
<dbReference type="AlphaFoldDB" id="A0A4R6KRG8"/>
<dbReference type="InterPro" id="IPR051625">
    <property type="entry name" value="Signaling_Regulatory_Domain"/>
</dbReference>
<name>A0A4R6KRG8_9ACTN</name>
<dbReference type="Gene3D" id="2.130.10.30">
    <property type="entry name" value="Regulator of chromosome condensation 1/beta-lactamase-inhibitor protein II"/>
    <property type="match status" value="2"/>
</dbReference>
<keyword evidence="3" id="KW-0119">Carbohydrate metabolism</keyword>
<evidence type="ECO:0000256" key="1">
    <source>
        <dbReference type="ARBA" id="ARBA00022737"/>
    </source>
</evidence>
<keyword evidence="8" id="KW-1185">Reference proteome</keyword>
<dbReference type="Pfam" id="PF25390">
    <property type="entry name" value="WD40_RLD"/>
    <property type="match status" value="1"/>
</dbReference>
<dbReference type="GO" id="GO:0000272">
    <property type="term" value="P:polysaccharide catabolic process"/>
    <property type="evidence" value="ECO:0007669"/>
    <property type="project" value="UniProtKB-KW"/>
</dbReference>
<dbReference type="Proteomes" id="UP000295388">
    <property type="component" value="Unassembled WGS sequence"/>
</dbReference>
<dbReference type="Gene3D" id="2.60.120.200">
    <property type="match status" value="1"/>
</dbReference>
<dbReference type="SUPFAM" id="SSF49899">
    <property type="entry name" value="Concanavalin A-like lectins/glucanases"/>
    <property type="match status" value="1"/>
</dbReference>
<evidence type="ECO:0000256" key="5">
    <source>
        <dbReference type="SAM" id="SignalP"/>
    </source>
</evidence>
<dbReference type="SMART" id="SM00060">
    <property type="entry name" value="FN3"/>
    <property type="match status" value="1"/>
</dbReference>
<comment type="caution">
    <text evidence="7">The sequence shown here is derived from an EMBL/GenBank/DDBJ whole genome shotgun (WGS) entry which is preliminary data.</text>
</comment>